<dbReference type="Pfam" id="PF04751">
    <property type="entry name" value="DarP"/>
    <property type="match status" value="1"/>
</dbReference>
<dbReference type="GO" id="GO:0019843">
    <property type="term" value="F:rRNA binding"/>
    <property type="evidence" value="ECO:0007669"/>
    <property type="project" value="UniProtKB-UniRule"/>
</dbReference>
<gene>
    <name evidence="5" type="primary">darP</name>
    <name evidence="6" type="ordered locus">TASI_1375</name>
</gene>
<dbReference type="PIRSF" id="PIRSF016183">
    <property type="entry name" value="UCP016183"/>
    <property type="match status" value="1"/>
</dbReference>
<keyword evidence="2 5" id="KW-0690">Ribosome biogenesis</keyword>
<sequence length="184" mass="21347">MNENQEEFAEDMFEGPSKSQVKRELLAITELGREIIALPIEKIKKLDLDEEILEQIKIAQKIKATTEGRRRQSAYVGKLLRNADIEAIKQKLYEWENGSKAITAQMHMYENLRDRLIESDDHLTNLLDSVPVIDIQQLRNLIRAARKEKIQNSQLQEGKEPQKKAYRALFQFLKTLPLSESADE</sequence>
<keyword evidence="7" id="KW-1185">Reference proteome</keyword>
<protein>
    <recommendedName>
        <fullName evidence="5">Dual-action ribosomal maturation protein DarP</fullName>
    </recommendedName>
    <alternativeName>
        <fullName evidence="5">Large ribosomal subunit assembly factor DarP</fullName>
    </alternativeName>
</protein>
<dbReference type="KEGG" id="tas:TASI_1375"/>
<dbReference type="InterPro" id="IPR006839">
    <property type="entry name" value="DarP"/>
</dbReference>
<dbReference type="GO" id="GO:1902626">
    <property type="term" value="P:assembly of large subunit precursor of preribosome"/>
    <property type="evidence" value="ECO:0007669"/>
    <property type="project" value="UniProtKB-UniRule"/>
</dbReference>
<keyword evidence="4 5" id="KW-0694">RNA-binding</keyword>
<dbReference type="InterPro" id="IPR023153">
    <property type="entry name" value="DarP_sf"/>
</dbReference>
<dbReference type="AlphaFoldDB" id="G4QA42"/>
<dbReference type="EMBL" id="CP003059">
    <property type="protein sequence ID" value="AEP37115.1"/>
    <property type="molecule type" value="Genomic_DNA"/>
</dbReference>
<organism evidence="6 7">
    <name type="scientific">Taylorella asinigenitalis (strain MCE3)</name>
    <dbReference type="NCBI Taxonomy" id="1008459"/>
    <lineage>
        <taxon>Bacteria</taxon>
        <taxon>Pseudomonadati</taxon>
        <taxon>Pseudomonadota</taxon>
        <taxon>Betaproteobacteria</taxon>
        <taxon>Burkholderiales</taxon>
        <taxon>Alcaligenaceae</taxon>
        <taxon>Taylorella</taxon>
    </lineage>
</organism>
<keyword evidence="1 5" id="KW-0963">Cytoplasm</keyword>
<keyword evidence="3 5" id="KW-0699">rRNA-binding</keyword>
<reference key="1">
    <citation type="submission" date="2011-09" db="EMBL/GenBank/DDBJ databases">
        <title>Genomic characterization of the Taylorella genus.</title>
        <authorList>
            <person name="Hebert L."/>
            <person name="Moumen B."/>
            <person name="Pons N."/>
            <person name="Duquesne F."/>
            <person name="Breuil M.-F."/>
            <person name="Goux D."/>
            <person name="Batto J.-M."/>
            <person name="Renault P."/>
            <person name="Laugier C."/>
            <person name="Petry S."/>
        </authorList>
    </citation>
    <scope>NUCLEOTIDE SEQUENCE</scope>
    <source>
        <strain>MCE3</strain>
    </source>
</reference>
<comment type="subcellular location">
    <subcellularLocation>
        <location evidence="5">Cytoplasm</location>
    </subcellularLocation>
    <text evidence="5">Associates with late stage pre-50S ribosomal subunits.</text>
</comment>
<proteinExistence type="inferred from homology"/>
<comment type="similarity">
    <text evidence="5">Belongs to the DarP family.</text>
</comment>
<accession>G4QA42</accession>
<dbReference type="Gene3D" id="1.10.60.30">
    <property type="entry name" value="PSPTO4464-like domains"/>
    <property type="match status" value="2"/>
</dbReference>
<evidence type="ECO:0000256" key="5">
    <source>
        <dbReference type="HAMAP-Rule" id="MF_00765"/>
    </source>
</evidence>
<comment type="function">
    <text evidence="5">Member of a network of 50S ribosomal subunit biogenesis factors which assembles along the 30S-50S interface, preventing incorrect 23S rRNA structures from forming. Promotes peptidyl transferase center (PTC) maturation.</text>
</comment>
<reference evidence="6 7" key="2">
    <citation type="journal article" date="2012" name="PLoS ONE">
        <title>Genomic characterization of the taylorella genus.</title>
        <authorList>
            <person name="Hebert L."/>
            <person name="Moumen B."/>
            <person name="Pons N."/>
            <person name="Duquesne F."/>
            <person name="Breuil M.F."/>
            <person name="Goux D."/>
            <person name="Batto J.M."/>
            <person name="Laugier C."/>
            <person name="Renault P."/>
            <person name="Petry S."/>
        </authorList>
    </citation>
    <scope>NUCLEOTIDE SEQUENCE [LARGE SCALE GENOMIC DNA]</scope>
    <source>
        <strain evidence="6 7">MCE3</strain>
    </source>
</reference>
<dbReference type="GO" id="GO:0005829">
    <property type="term" value="C:cytosol"/>
    <property type="evidence" value="ECO:0007669"/>
    <property type="project" value="TreeGrafter"/>
</dbReference>
<evidence type="ECO:0000256" key="4">
    <source>
        <dbReference type="ARBA" id="ARBA00022884"/>
    </source>
</evidence>
<dbReference type="PANTHER" id="PTHR38101">
    <property type="entry name" value="UPF0307 PROTEIN YJGA"/>
    <property type="match status" value="1"/>
</dbReference>
<evidence type="ECO:0000256" key="3">
    <source>
        <dbReference type="ARBA" id="ARBA00022730"/>
    </source>
</evidence>
<dbReference type="eggNOG" id="COG3028">
    <property type="taxonomic scope" value="Bacteria"/>
</dbReference>
<dbReference type="STRING" id="1008459.TASI_1375"/>
<dbReference type="CDD" id="cd16331">
    <property type="entry name" value="YjgA-like"/>
    <property type="match status" value="1"/>
</dbReference>
<evidence type="ECO:0000313" key="7">
    <source>
        <dbReference type="Proteomes" id="UP000009284"/>
    </source>
</evidence>
<name>G4QA42_TAYAM</name>
<dbReference type="HAMAP" id="MF_00765">
    <property type="entry name" value="DarP"/>
    <property type="match status" value="1"/>
</dbReference>
<evidence type="ECO:0000256" key="1">
    <source>
        <dbReference type="ARBA" id="ARBA00022490"/>
    </source>
</evidence>
<dbReference type="HOGENOM" id="CLU_106757_1_0_4"/>
<dbReference type="Proteomes" id="UP000009284">
    <property type="component" value="Chromosome"/>
</dbReference>
<evidence type="ECO:0000313" key="6">
    <source>
        <dbReference type="EMBL" id="AEP37115.1"/>
    </source>
</evidence>
<dbReference type="OrthoDB" id="5293604at2"/>
<dbReference type="GO" id="GO:0043022">
    <property type="term" value="F:ribosome binding"/>
    <property type="evidence" value="ECO:0007669"/>
    <property type="project" value="UniProtKB-UniRule"/>
</dbReference>
<dbReference type="SUPFAM" id="SSF158710">
    <property type="entry name" value="PSPTO4464-like"/>
    <property type="match status" value="1"/>
</dbReference>
<dbReference type="RefSeq" id="WP_014112009.1">
    <property type="nucleotide sequence ID" value="NC_016043.1"/>
</dbReference>
<evidence type="ECO:0000256" key="2">
    <source>
        <dbReference type="ARBA" id="ARBA00022517"/>
    </source>
</evidence>
<dbReference type="PANTHER" id="PTHR38101:SF1">
    <property type="entry name" value="UPF0307 PROTEIN YJGA"/>
    <property type="match status" value="1"/>
</dbReference>
<dbReference type="NCBIfam" id="NF003593">
    <property type="entry name" value="PRK05255.1-1"/>
    <property type="match status" value="1"/>
</dbReference>